<dbReference type="GO" id="GO:0031177">
    <property type="term" value="F:phosphopantetheine binding"/>
    <property type="evidence" value="ECO:0007669"/>
    <property type="project" value="TreeGrafter"/>
</dbReference>
<dbReference type="PROSITE" id="PS00012">
    <property type="entry name" value="PHOSPHOPANTETHEINE"/>
    <property type="match status" value="1"/>
</dbReference>
<accession>A0A327SCU5</accession>
<dbReference type="Proteomes" id="UP000249754">
    <property type="component" value="Unassembled WGS sequence"/>
</dbReference>
<dbReference type="SUPFAM" id="SSF52777">
    <property type="entry name" value="CoA-dependent acyltransferases"/>
    <property type="match status" value="2"/>
</dbReference>
<comment type="caution">
    <text evidence="9">The sequence shown here is derived from an EMBL/GenBank/DDBJ whole genome shotgun (WGS) entry which is preliminary data.</text>
</comment>
<evidence type="ECO:0000256" key="3">
    <source>
        <dbReference type="ARBA" id="ARBA00022450"/>
    </source>
</evidence>
<evidence type="ECO:0000313" key="9">
    <source>
        <dbReference type="EMBL" id="RAJ26896.1"/>
    </source>
</evidence>
<dbReference type="GO" id="GO:0030170">
    <property type="term" value="F:pyridoxal phosphate binding"/>
    <property type="evidence" value="ECO:0007669"/>
    <property type="project" value="InterPro"/>
</dbReference>
<evidence type="ECO:0000256" key="1">
    <source>
        <dbReference type="ARBA" id="ARBA00001933"/>
    </source>
</evidence>
<dbReference type="InterPro" id="IPR015422">
    <property type="entry name" value="PyrdxlP-dep_Trfase_small"/>
</dbReference>
<dbReference type="Gene3D" id="3.30.559.10">
    <property type="entry name" value="Chloramphenicol acetyltransferase-like domain"/>
    <property type="match status" value="1"/>
</dbReference>
<evidence type="ECO:0000256" key="7">
    <source>
        <dbReference type="PIRSR" id="PIRSR602129-50"/>
    </source>
</evidence>
<dbReference type="Pfam" id="PF00668">
    <property type="entry name" value="Condensation"/>
    <property type="match status" value="1"/>
</dbReference>
<dbReference type="InterPro" id="IPR009081">
    <property type="entry name" value="PP-bd_ACP"/>
</dbReference>
<dbReference type="PIRSF" id="PIRSF001617">
    <property type="entry name" value="Alpha-AR"/>
    <property type="match status" value="1"/>
</dbReference>
<dbReference type="Pfam" id="PF00282">
    <property type="entry name" value="Pyridoxal_deC"/>
    <property type="match status" value="1"/>
</dbReference>
<dbReference type="InterPro" id="IPR025110">
    <property type="entry name" value="AMP-bd_C"/>
</dbReference>
<dbReference type="PROSITE" id="PS50075">
    <property type="entry name" value="CARRIER"/>
    <property type="match status" value="1"/>
</dbReference>
<dbReference type="RefSeq" id="WP_111635120.1">
    <property type="nucleotide sequence ID" value="NZ_QLLR01000022.1"/>
</dbReference>
<dbReference type="InterPro" id="IPR006162">
    <property type="entry name" value="Ppantetheine_attach_site"/>
</dbReference>
<comment type="cofactor">
    <cofactor evidence="1 7">
        <name>pyridoxal 5'-phosphate</name>
        <dbReference type="ChEBI" id="CHEBI:597326"/>
    </cofactor>
</comment>
<dbReference type="PROSITE" id="PS00455">
    <property type="entry name" value="AMP_BINDING"/>
    <property type="match status" value="1"/>
</dbReference>
<evidence type="ECO:0000256" key="6">
    <source>
        <dbReference type="ARBA" id="ARBA00023239"/>
    </source>
</evidence>
<dbReference type="GO" id="GO:0016830">
    <property type="term" value="F:carbon-carbon lyase activity"/>
    <property type="evidence" value="ECO:0007669"/>
    <property type="project" value="InterPro"/>
</dbReference>
<dbReference type="Gene3D" id="3.40.640.10">
    <property type="entry name" value="Type I PLP-dependent aspartate aminotransferase-like (Major domain)"/>
    <property type="match status" value="1"/>
</dbReference>
<dbReference type="CDD" id="cd19531">
    <property type="entry name" value="LCL_NRPS-like"/>
    <property type="match status" value="1"/>
</dbReference>
<dbReference type="InterPro" id="IPR042099">
    <property type="entry name" value="ANL_N_sf"/>
</dbReference>
<dbReference type="InterPro" id="IPR045851">
    <property type="entry name" value="AMP-bd_C_sf"/>
</dbReference>
<organism evidence="9 10">
    <name type="scientific">Pedobacter cryoconitis</name>
    <dbReference type="NCBI Taxonomy" id="188932"/>
    <lineage>
        <taxon>Bacteria</taxon>
        <taxon>Pseudomonadati</taxon>
        <taxon>Bacteroidota</taxon>
        <taxon>Sphingobacteriia</taxon>
        <taxon>Sphingobacteriales</taxon>
        <taxon>Sphingobacteriaceae</taxon>
        <taxon>Pedobacter</taxon>
    </lineage>
</organism>
<dbReference type="Gene3D" id="3.40.50.12780">
    <property type="entry name" value="N-terminal domain of ligase-like"/>
    <property type="match status" value="2"/>
</dbReference>
<dbReference type="GO" id="GO:0005829">
    <property type="term" value="C:cytosol"/>
    <property type="evidence" value="ECO:0007669"/>
    <property type="project" value="TreeGrafter"/>
</dbReference>
<keyword evidence="5 7" id="KW-0663">Pyridoxal phosphate</keyword>
<dbReference type="InterPro" id="IPR044894">
    <property type="entry name" value="TubC_N_sf"/>
</dbReference>
<dbReference type="PANTHER" id="PTHR45527:SF1">
    <property type="entry name" value="FATTY ACID SYNTHASE"/>
    <property type="match status" value="1"/>
</dbReference>
<evidence type="ECO:0000256" key="5">
    <source>
        <dbReference type="ARBA" id="ARBA00022898"/>
    </source>
</evidence>
<sequence length="1652" mass="184188">MEALIHKLRRHHIDVDVVGNQLKLQVPEGLQADEIIQEVKLNKEALIAFIQKARGEAAYSKIPAAPVQQAYVLSSAQQRLYFLKVLDPASLAYNMPQAIRIDENLNSQKVGYVFNKLIARHESLRTSFVMMDEEPAQCIAQGIDFEIEHFIATEKETAGIISKFVRPFDLAQAPLFRIGIIELINEDGSPLAASVLLADMHHIITDGISGDILMNDFRAFYQEKWLPELKLQYKDYAVWQQSKAQQEIIAAQKDFWLQQFKEEVAVLQLPADFQRPLEPLHEGAHLSFNLGPVETAALKNRAETMGVTLFMAVLAVYNILLAKLCNHEDIVIGTPVTGRNHADLEQVIGMFVNTLAIRNKPEGGLSFKEFLTKVKLNTLACFDHQDYQFEELISELKIKRDPVRNPLFDLFFVYENASHSKADNSQSPFQSLSSGHTVAKFDLTLLAIETEDQLLMRFEYLTCLFKKETIERFAGYLKKIFTAVINNIDLPIAEIGIIDLEEKNQLLYGFNNTAFERTGNERISELFAQQVKATPRQTAIHFEGQNISYEELEAKASALTEKIRQNKVPEGTVSAILLDRSVNGVAAILATLKYGCAYLAMDVSYPDDRLSFMLNDSGAAVLLTTSAIMADRQLQWPGKTMLIDLAEGEVIDAAADGLDYTAALMAPPDTLYLIYSSGSTGTPKGVAGSERGLINRLNWGWQQYPYEKGEVCCFKTNLGFVDHVAELFSPLLQGVPLVLLPDNISSNPEMLMNEVISHNISRITLVPSLLQSLLQIKKYRNLHLSALKYFFCSGEILSLQLAKQFCKEFGTAFLVNIYGSSEVGADVTWHQVDRFNVEEVLSYFRHISTADNIAVQAGTDFTSGHVGLGEIAARFTNSKVAEYPVSLTAYYNMLRKDVIPYTINTASPTFIGHMTSVLPDYVHDISKLVSQLNQNLVKVETSKSLTFLEREAIGILHRLFYANPESFYTQYIQQLNANLGIITSGGTTANIAALLCARNRALLAVVKDEQLLKESSIHSLLQAHGYNDMVLLGSKLMHYSFRKAMSIMGLGTSNIILVENDENGVMCADDLQHKIDTCRQKRLLIMAVVGIAGSTERGSIDPLEKIGVIARNNQIHLHVDAAWGGALIFSDAHRSLLKGIEQADSITFCGHKQLYLPQGISVCLFSDPDRLNLTATPASYQAAPNSFDTGRFTIEGSRPALSMCLHASLNIIGRKGYEMLINSNIKKAEVFAAMLRGMPFFELISCQINIINYRYIPAAYRDQTGTLKASAEQNQQINAINRNIQEKQFFQGATFVSKTTISHPVYEEIVVFRVVLSNPLTTHDDLINVLKNQLQIIRENYEEDNDLQVNENILFAEDMFEEEETGRGNKISIGKPLPNTQILITDPYGHLLPAGVSGEICVAGAGLANGYIGHAAATAGSFIKHPYQENARLYKTGDLGKWLPDGNIEFLGRIDSQVKIRGFRIEPVEIEQTLCLHEAVEQAIVTGKGKPGSQYLVAYYVAQESIPVTELKALLMKKLPAYMVPAHYIKLEQVPFTPSGKIDRKLLPEIDGSEVVRIAYEAPHTLLQQNLVRVWEKLLNITGIGINDNFFDLGGHSLSTIRLAAAIKREIDITLPIHIVFQLGTIAGIAQWVELNYGEESDTEEYYDEIKI</sequence>
<dbReference type="InterPro" id="IPR015424">
    <property type="entry name" value="PyrdxlP-dep_Trfase"/>
</dbReference>
<dbReference type="GO" id="GO:0044550">
    <property type="term" value="P:secondary metabolite biosynthetic process"/>
    <property type="evidence" value="ECO:0007669"/>
    <property type="project" value="TreeGrafter"/>
</dbReference>
<proteinExistence type="predicted"/>
<dbReference type="PANTHER" id="PTHR45527">
    <property type="entry name" value="NONRIBOSOMAL PEPTIDE SYNTHETASE"/>
    <property type="match status" value="1"/>
</dbReference>
<dbReference type="Gene3D" id="3.90.1150.10">
    <property type="entry name" value="Aspartate Aminotransferase, domain 1"/>
    <property type="match status" value="1"/>
</dbReference>
<name>A0A327SCU5_9SPHI</name>
<dbReference type="InterPro" id="IPR020845">
    <property type="entry name" value="AMP-binding_CS"/>
</dbReference>
<dbReference type="InterPro" id="IPR023213">
    <property type="entry name" value="CAT-like_dom_sf"/>
</dbReference>
<comment type="cofactor">
    <cofactor evidence="2">
        <name>pantetheine 4'-phosphate</name>
        <dbReference type="ChEBI" id="CHEBI:47942"/>
    </cofactor>
</comment>
<evidence type="ECO:0000256" key="4">
    <source>
        <dbReference type="ARBA" id="ARBA00022553"/>
    </source>
</evidence>
<protein>
    <submittedName>
        <fullName evidence="9">Putative pyridoxal-dependent aspartate 1-decarboxylase</fullName>
    </submittedName>
</protein>
<keyword evidence="4" id="KW-0597">Phosphoprotein</keyword>
<dbReference type="Gene3D" id="1.10.1200.10">
    <property type="entry name" value="ACP-like"/>
    <property type="match status" value="1"/>
</dbReference>
<dbReference type="Gene3D" id="3.30.559.30">
    <property type="entry name" value="Nonribosomal peptide synthetase, condensation domain"/>
    <property type="match status" value="1"/>
</dbReference>
<dbReference type="Pfam" id="PF00501">
    <property type="entry name" value="AMP-binding"/>
    <property type="match status" value="2"/>
</dbReference>
<dbReference type="InterPro" id="IPR015421">
    <property type="entry name" value="PyrdxlP-dep_Trfase_major"/>
</dbReference>
<dbReference type="Gene3D" id="3.30.300.30">
    <property type="match status" value="1"/>
</dbReference>
<dbReference type="SUPFAM" id="SSF47336">
    <property type="entry name" value="ACP-like"/>
    <property type="match status" value="1"/>
</dbReference>
<evidence type="ECO:0000256" key="2">
    <source>
        <dbReference type="ARBA" id="ARBA00001957"/>
    </source>
</evidence>
<reference evidence="9 10" key="1">
    <citation type="submission" date="2018-06" db="EMBL/GenBank/DDBJ databases">
        <title>Genomic Encyclopedia of Archaeal and Bacterial Type Strains, Phase II (KMG-II): from individual species to whole genera.</title>
        <authorList>
            <person name="Goeker M."/>
        </authorList>
    </citation>
    <scope>NUCLEOTIDE SEQUENCE [LARGE SCALE GENOMIC DNA]</scope>
    <source>
        <strain evidence="9 10">DSM 14825</strain>
    </source>
</reference>
<dbReference type="InterPro" id="IPR000873">
    <property type="entry name" value="AMP-dep_synth/lig_dom"/>
</dbReference>
<dbReference type="Gene3D" id="1.10.10.1830">
    <property type="entry name" value="Non-ribosomal peptide synthase, adenylation domain"/>
    <property type="match status" value="1"/>
</dbReference>
<dbReference type="InterPro" id="IPR002129">
    <property type="entry name" value="PyrdxlP-dep_de-COase"/>
</dbReference>
<gene>
    <name evidence="9" type="ORF">LY11_03722</name>
</gene>
<dbReference type="EMBL" id="QLLR01000022">
    <property type="protein sequence ID" value="RAJ26896.1"/>
    <property type="molecule type" value="Genomic_DNA"/>
</dbReference>
<feature type="domain" description="Carrier" evidence="8">
    <location>
        <begin position="1562"/>
        <end position="1637"/>
    </location>
</feature>
<dbReference type="SUPFAM" id="SSF56801">
    <property type="entry name" value="Acetyl-CoA synthetase-like"/>
    <property type="match status" value="2"/>
</dbReference>
<keyword evidence="6" id="KW-0456">Lyase</keyword>
<dbReference type="OrthoDB" id="4317020at2"/>
<dbReference type="InterPro" id="IPR036736">
    <property type="entry name" value="ACP-like_sf"/>
</dbReference>
<dbReference type="InterPro" id="IPR001242">
    <property type="entry name" value="Condensation_dom"/>
</dbReference>
<evidence type="ECO:0000313" key="10">
    <source>
        <dbReference type="Proteomes" id="UP000249754"/>
    </source>
</evidence>
<dbReference type="Pfam" id="PF00550">
    <property type="entry name" value="PP-binding"/>
    <property type="match status" value="1"/>
</dbReference>
<keyword evidence="3" id="KW-0596">Phosphopantetheine</keyword>
<dbReference type="Pfam" id="PF13193">
    <property type="entry name" value="AMP-binding_C"/>
    <property type="match status" value="1"/>
</dbReference>
<dbReference type="GO" id="GO:0043041">
    <property type="term" value="P:amino acid activation for nonribosomal peptide biosynthetic process"/>
    <property type="evidence" value="ECO:0007669"/>
    <property type="project" value="TreeGrafter"/>
</dbReference>
<evidence type="ECO:0000259" key="8">
    <source>
        <dbReference type="PROSITE" id="PS50075"/>
    </source>
</evidence>
<dbReference type="GO" id="GO:0019752">
    <property type="term" value="P:carboxylic acid metabolic process"/>
    <property type="evidence" value="ECO:0007669"/>
    <property type="project" value="InterPro"/>
</dbReference>
<dbReference type="SUPFAM" id="SSF53383">
    <property type="entry name" value="PLP-dependent transferases"/>
    <property type="match status" value="1"/>
</dbReference>
<feature type="modified residue" description="N6-(pyridoxal phosphate)lysine" evidence="7">
    <location>
        <position position="1152"/>
    </location>
</feature>